<organism evidence="4 5">
    <name type="scientific">Gandjariella thermophila</name>
    <dbReference type="NCBI Taxonomy" id="1931992"/>
    <lineage>
        <taxon>Bacteria</taxon>
        <taxon>Bacillati</taxon>
        <taxon>Actinomycetota</taxon>
        <taxon>Actinomycetes</taxon>
        <taxon>Pseudonocardiales</taxon>
        <taxon>Pseudonocardiaceae</taxon>
        <taxon>Gandjariella</taxon>
    </lineage>
</organism>
<evidence type="ECO:0000256" key="2">
    <source>
        <dbReference type="SAM" id="Phobius"/>
    </source>
</evidence>
<dbReference type="EMBL" id="BJFL01000036">
    <property type="protein sequence ID" value="GDY33199.1"/>
    <property type="molecule type" value="Genomic_DNA"/>
</dbReference>
<gene>
    <name evidence="4" type="ORF">GTS_48320</name>
</gene>
<feature type="signal peptide" evidence="3">
    <location>
        <begin position="1"/>
        <end position="40"/>
    </location>
</feature>
<feature type="transmembrane region" description="Helical" evidence="2">
    <location>
        <begin position="120"/>
        <end position="142"/>
    </location>
</feature>
<feature type="chain" id="PRO_5020580055" description="DUF3592 domain-containing protein" evidence="3">
    <location>
        <begin position="41"/>
        <end position="312"/>
    </location>
</feature>
<proteinExistence type="predicted"/>
<dbReference type="RefSeq" id="WP_137816169.1">
    <property type="nucleotide sequence ID" value="NZ_BJFL01000036.1"/>
</dbReference>
<keyword evidence="5" id="KW-1185">Reference proteome</keyword>
<keyword evidence="2" id="KW-0472">Membrane</keyword>
<dbReference type="OrthoDB" id="4569735at2"/>
<comment type="caution">
    <text evidence="4">The sequence shown here is derived from an EMBL/GenBank/DDBJ whole genome shotgun (WGS) entry which is preliminary data.</text>
</comment>
<evidence type="ECO:0000256" key="3">
    <source>
        <dbReference type="SAM" id="SignalP"/>
    </source>
</evidence>
<dbReference type="Proteomes" id="UP000298860">
    <property type="component" value="Unassembled WGS sequence"/>
</dbReference>
<protein>
    <recommendedName>
        <fullName evidence="6">DUF3592 domain-containing protein</fullName>
    </recommendedName>
</protein>
<evidence type="ECO:0000313" key="4">
    <source>
        <dbReference type="EMBL" id="GDY33199.1"/>
    </source>
</evidence>
<reference evidence="5" key="1">
    <citation type="submission" date="2019-04" db="EMBL/GenBank/DDBJ databases">
        <title>Draft genome sequence of Pseudonocardiaceae bacterium SL3-2-4.</title>
        <authorList>
            <person name="Ningsih F."/>
            <person name="Yokota A."/>
            <person name="Sakai Y."/>
            <person name="Nanatani K."/>
            <person name="Yabe S."/>
            <person name="Oetari A."/>
            <person name="Sjamsuridzal W."/>
        </authorList>
    </citation>
    <scope>NUCLEOTIDE SEQUENCE [LARGE SCALE GENOMIC DNA]</scope>
    <source>
        <strain evidence="5">SL3-2-4</strain>
    </source>
</reference>
<evidence type="ECO:0000256" key="1">
    <source>
        <dbReference type="SAM" id="MobiDB-lite"/>
    </source>
</evidence>
<keyword evidence="2" id="KW-1133">Transmembrane helix</keyword>
<feature type="transmembrane region" description="Helical" evidence="2">
    <location>
        <begin position="287"/>
        <end position="306"/>
    </location>
</feature>
<feature type="region of interest" description="Disordered" evidence="1">
    <location>
        <begin position="232"/>
        <end position="251"/>
    </location>
</feature>
<keyword evidence="3" id="KW-0732">Signal</keyword>
<name>A0A4D4JFU3_9PSEU</name>
<keyword evidence="2" id="KW-0812">Transmembrane</keyword>
<dbReference type="AlphaFoldDB" id="A0A4D4JFU3"/>
<sequence length="312" mass="32814">MSGLIRSLCRVRAVRHGLVTTALVLAVCAAVAGLSAASFAAATAELRTLTARAQAEVTAAAPASARVAWTLPDGRAAVATVPLAGHPLRPGTRTEVAYDPARPDHAVIPGAALLAGADRAAGGMAFAAVVALAVLAVSGWRLSSRARLTRRPATTLPVRRVRVQRGLITRSWLETERGPRRWVPVYFDPALVALPSPATVRVFGDPAVHRLVAAQVGDVTLYPSGAVVRAEPRGRRTDNPARPDEHAAQRGEEVVTLRRQWRADAALLVPAPFVGLFWSYLDGSGATGWLGATVVTAVLALWWAAIRGSDPS</sequence>
<accession>A0A4D4JFU3</accession>
<evidence type="ECO:0000313" key="5">
    <source>
        <dbReference type="Proteomes" id="UP000298860"/>
    </source>
</evidence>
<feature type="transmembrane region" description="Helical" evidence="2">
    <location>
        <begin position="265"/>
        <end position="281"/>
    </location>
</feature>
<evidence type="ECO:0008006" key="6">
    <source>
        <dbReference type="Google" id="ProtNLM"/>
    </source>
</evidence>